<dbReference type="EMBL" id="SOHE01000048">
    <property type="protein sequence ID" value="TFD49627.1"/>
    <property type="molecule type" value="Genomic_DNA"/>
</dbReference>
<evidence type="ECO:0000313" key="4">
    <source>
        <dbReference type="Proteomes" id="UP000297447"/>
    </source>
</evidence>
<feature type="region of interest" description="Disordered" evidence="1">
    <location>
        <begin position="118"/>
        <end position="139"/>
    </location>
</feature>
<feature type="transmembrane region" description="Helical" evidence="2">
    <location>
        <begin position="37"/>
        <end position="56"/>
    </location>
</feature>
<name>A0A4R9A038_9MICO</name>
<sequence>MISQDQKVVVPSTPGNPANVGVPTQVANPRRAGWRTFIQSALPILFALNLAIPLLQDLLATPPFDALTPGWAIVALNLFGLVIAFLAKLLAQLMAIPAVNDWISRNVRFLAPIKQIASRPESPTHQTQAPSAPVTRDDD</sequence>
<feature type="transmembrane region" description="Helical" evidence="2">
    <location>
        <begin position="68"/>
        <end position="87"/>
    </location>
</feature>
<keyword evidence="4" id="KW-1185">Reference proteome</keyword>
<keyword evidence="2" id="KW-1133">Transmembrane helix</keyword>
<accession>A0A4R9A038</accession>
<dbReference type="Proteomes" id="UP000297447">
    <property type="component" value="Unassembled WGS sequence"/>
</dbReference>
<evidence type="ECO:0000256" key="1">
    <source>
        <dbReference type="SAM" id="MobiDB-lite"/>
    </source>
</evidence>
<evidence type="ECO:0000256" key="2">
    <source>
        <dbReference type="SAM" id="Phobius"/>
    </source>
</evidence>
<gene>
    <name evidence="3" type="ORF">E3T55_11155</name>
</gene>
<comment type="caution">
    <text evidence="3">The sequence shown here is derived from an EMBL/GenBank/DDBJ whole genome shotgun (WGS) entry which is preliminary data.</text>
</comment>
<keyword evidence="2" id="KW-0812">Transmembrane</keyword>
<keyword evidence="2" id="KW-0472">Membrane</keyword>
<evidence type="ECO:0000313" key="3">
    <source>
        <dbReference type="EMBL" id="TFD49627.1"/>
    </source>
</evidence>
<organism evidence="3 4">
    <name type="scientific">Cryobacterium frigoriphilum</name>
    <dbReference type="NCBI Taxonomy" id="1259150"/>
    <lineage>
        <taxon>Bacteria</taxon>
        <taxon>Bacillati</taxon>
        <taxon>Actinomycetota</taxon>
        <taxon>Actinomycetes</taxon>
        <taxon>Micrococcales</taxon>
        <taxon>Microbacteriaceae</taxon>
        <taxon>Cryobacterium</taxon>
    </lineage>
</organism>
<protein>
    <submittedName>
        <fullName evidence="3">Uncharacterized protein</fullName>
    </submittedName>
</protein>
<proteinExistence type="predicted"/>
<feature type="compositionally biased region" description="Polar residues" evidence="1">
    <location>
        <begin position="121"/>
        <end position="130"/>
    </location>
</feature>
<dbReference type="RefSeq" id="WP_134519646.1">
    <property type="nucleotide sequence ID" value="NZ_SOHE01000048.1"/>
</dbReference>
<reference evidence="3 4" key="1">
    <citation type="submission" date="2019-03" db="EMBL/GenBank/DDBJ databases">
        <title>Genomics of glacier-inhabiting Cryobacterium strains.</title>
        <authorList>
            <person name="Liu Q."/>
            <person name="Xin Y.-H."/>
        </authorList>
    </citation>
    <scope>NUCLEOTIDE SEQUENCE [LARGE SCALE GENOMIC DNA]</scope>
    <source>
        <strain evidence="3 4">Hh14</strain>
    </source>
</reference>
<dbReference type="AlphaFoldDB" id="A0A4R9A038"/>